<evidence type="ECO:0000313" key="1">
    <source>
        <dbReference type="EMBL" id="KAL3614522.1"/>
    </source>
</evidence>
<comment type="caution">
    <text evidence="1">The sequence shown here is derived from an EMBL/GenBank/DDBJ whole genome shotgun (WGS) entry which is preliminary data.</text>
</comment>
<protein>
    <submittedName>
        <fullName evidence="1">Uncharacterized protein</fullName>
    </submittedName>
</protein>
<evidence type="ECO:0000313" key="2">
    <source>
        <dbReference type="Proteomes" id="UP001632038"/>
    </source>
</evidence>
<reference evidence="2" key="1">
    <citation type="journal article" date="2024" name="IScience">
        <title>Strigolactones Initiate the Formation of Haustorium-like Structures in Castilleja.</title>
        <authorList>
            <person name="Buerger M."/>
            <person name="Peterson D."/>
            <person name="Chory J."/>
        </authorList>
    </citation>
    <scope>NUCLEOTIDE SEQUENCE [LARGE SCALE GENOMIC DNA]</scope>
</reference>
<dbReference type="Proteomes" id="UP001632038">
    <property type="component" value="Unassembled WGS sequence"/>
</dbReference>
<gene>
    <name evidence="1" type="ORF">CASFOL_041608</name>
</gene>
<sequence>MKEKRISRDRIPPFPIVDKLRSLIFGGKFHRNFPVHNQGVKLVILIFFGLSNPNELGNNPIYLCTSGSLLKNESLL</sequence>
<organism evidence="1 2">
    <name type="scientific">Castilleja foliolosa</name>
    <dbReference type="NCBI Taxonomy" id="1961234"/>
    <lineage>
        <taxon>Eukaryota</taxon>
        <taxon>Viridiplantae</taxon>
        <taxon>Streptophyta</taxon>
        <taxon>Embryophyta</taxon>
        <taxon>Tracheophyta</taxon>
        <taxon>Spermatophyta</taxon>
        <taxon>Magnoliopsida</taxon>
        <taxon>eudicotyledons</taxon>
        <taxon>Gunneridae</taxon>
        <taxon>Pentapetalae</taxon>
        <taxon>asterids</taxon>
        <taxon>lamiids</taxon>
        <taxon>Lamiales</taxon>
        <taxon>Orobanchaceae</taxon>
        <taxon>Pedicularideae</taxon>
        <taxon>Castillejinae</taxon>
        <taxon>Castilleja</taxon>
    </lineage>
</organism>
<dbReference type="EMBL" id="JAVIJP010000105">
    <property type="protein sequence ID" value="KAL3614522.1"/>
    <property type="molecule type" value="Genomic_DNA"/>
</dbReference>
<proteinExistence type="predicted"/>
<name>A0ABD3BCD7_9LAMI</name>
<accession>A0ABD3BCD7</accession>
<keyword evidence="2" id="KW-1185">Reference proteome</keyword>
<dbReference type="AlphaFoldDB" id="A0ABD3BCD7"/>